<keyword evidence="1" id="KW-1015">Disulfide bond</keyword>
<accession>A0A8J5JI23</accession>
<dbReference type="InterPro" id="IPR000859">
    <property type="entry name" value="CUB_dom"/>
</dbReference>
<comment type="caution">
    <text evidence="4">The sequence shown here is derived from an EMBL/GenBank/DDBJ whole genome shotgun (WGS) entry which is preliminary data.</text>
</comment>
<dbReference type="SUPFAM" id="SSF49854">
    <property type="entry name" value="Spermadhesin, CUB domain"/>
    <property type="match status" value="1"/>
</dbReference>
<gene>
    <name evidence="4" type="primary">Cubn-L10</name>
    <name evidence="4" type="ORF">Hamer_G024044</name>
</gene>
<proteinExistence type="predicted"/>
<dbReference type="Pfam" id="PF00431">
    <property type="entry name" value="CUB"/>
    <property type="match status" value="1"/>
</dbReference>
<comment type="caution">
    <text evidence="2">Lacks conserved residue(s) required for the propagation of feature annotation.</text>
</comment>
<dbReference type="CDD" id="cd00041">
    <property type="entry name" value="CUB"/>
    <property type="match status" value="1"/>
</dbReference>
<name>A0A8J5JI23_HOMAM</name>
<evidence type="ECO:0000313" key="4">
    <source>
        <dbReference type="EMBL" id="KAG7156824.1"/>
    </source>
</evidence>
<reference evidence="4" key="1">
    <citation type="journal article" date="2021" name="Sci. Adv.">
        <title>The American lobster genome reveals insights on longevity, neural, and immune adaptations.</title>
        <authorList>
            <person name="Polinski J.M."/>
            <person name="Zimin A.V."/>
            <person name="Clark K.F."/>
            <person name="Kohn A.B."/>
            <person name="Sadowski N."/>
            <person name="Timp W."/>
            <person name="Ptitsyn A."/>
            <person name="Khanna P."/>
            <person name="Romanova D.Y."/>
            <person name="Williams P."/>
            <person name="Greenwood S.J."/>
            <person name="Moroz L.L."/>
            <person name="Walt D.R."/>
            <person name="Bodnar A.G."/>
        </authorList>
    </citation>
    <scope>NUCLEOTIDE SEQUENCE</scope>
    <source>
        <strain evidence="4">GMGI-L3</strain>
    </source>
</reference>
<dbReference type="Gene3D" id="2.60.120.290">
    <property type="entry name" value="Spermadhesin, CUB domain"/>
    <property type="match status" value="1"/>
</dbReference>
<evidence type="ECO:0000259" key="3">
    <source>
        <dbReference type="PROSITE" id="PS01180"/>
    </source>
</evidence>
<dbReference type="AlphaFoldDB" id="A0A8J5JI23"/>
<dbReference type="InterPro" id="IPR035914">
    <property type="entry name" value="Sperma_CUB_dom_sf"/>
</dbReference>
<dbReference type="Proteomes" id="UP000747542">
    <property type="component" value="Unassembled WGS sequence"/>
</dbReference>
<organism evidence="4 5">
    <name type="scientific">Homarus americanus</name>
    <name type="common">American lobster</name>
    <dbReference type="NCBI Taxonomy" id="6706"/>
    <lineage>
        <taxon>Eukaryota</taxon>
        <taxon>Metazoa</taxon>
        <taxon>Ecdysozoa</taxon>
        <taxon>Arthropoda</taxon>
        <taxon>Crustacea</taxon>
        <taxon>Multicrustacea</taxon>
        <taxon>Malacostraca</taxon>
        <taxon>Eumalacostraca</taxon>
        <taxon>Eucarida</taxon>
        <taxon>Decapoda</taxon>
        <taxon>Pleocyemata</taxon>
        <taxon>Astacidea</taxon>
        <taxon>Nephropoidea</taxon>
        <taxon>Nephropidae</taxon>
        <taxon>Homarus</taxon>
    </lineage>
</organism>
<sequence>MHPKNTQCEWWIKAPSGKRIVINIQKIRIKSSPGCSKAYVVVDKSGTAQYQPATSIILCGKVRGAEFTSTSDTLNVVFDGGKKRPKA</sequence>
<keyword evidence="5" id="KW-1185">Reference proteome</keyword>
<evidence type="ECO:0000313" key="5">
    <source>
        <dbReference type="Proteomes" id="UP000747542"/>
    </source>
</evidence>
<evidence type="ECO:0000256" key="2">
    <source>
        <dbReference type="PROSITE-ProRule" id="PRU00059"/>
    </source>
</evidence>
<dbReference type="PROSITE" id="PS01180">
    <property type="entry name" value="CUB"/>
    <property type="match status" value="1"/>
</dbReference>
<protein>
    <submittedName>
        <fullName evidence="4">Cubilin-like 10</fullName>
    </submittedName>
</protein>
<dbReference type="EMBL" id="JAHLQT010038600">
    <property type="protein sequence ID" value="KAG7156824.1"/>
    <property type="molecule type" value="Genomic_DNA"/>
</dbReference>
<evidence type="ECO:0000256" key="1">
    <source>
        <dbReference type="ARBA" id="ARBA00023157"/>
    </source>
</evidence>
<feature type="domain" description="CUB" evidence="3">
    <location>
        <begin position="1"/>
        <end position="87"/>
    </location>
</feature>